<evidence type="ECO:0000256" key="1">
    <source>
        <dbReference type="SAM" id="Phobius"/>
    </source>
</evidence>
<protein>
    <submittedName>
        <fullName evidence="2">Uncharacterized protein</fullName>
    </submittedName>
</protein>
<keyword evidence="1" id="KW-1133">Transmembrane helix</keyword>
<name>A0A162DB54_9BACI</name>
<feature type="transmembrane region" description="Helical" evidence="1">
    <location>
        <begin position="6"/>
        <end position="25"/>
    </location>
</feature>
<accession>A0A162DB54</accession>
<gene>
    <name evidence="2" type="ORF">AZF04_20340</name>
</gene>
<proteinExistence type="predicted"/>
<organism evidence="2 3">
    <name type="scientific">Alkalihalobacillus trypoxylicola</name>
    <dbReference type="NCBI Taxonomy" id="519424"/>
    <lineage>
        <taxon>Bacteria</taxon>
        <taxon>Bacillati</taxon>
        <taxon>Bacillota</taxon>
        <taxon>Bacilli</taxon>
        <taxon>Bacillales</taxon>
        <taxon>Bacillaceae</taxon>
        <taxon>Alkalihalobacillus</taxon>
    </lineage>
</organism>
<dbReference type="Pfam" id="PF10966">
    <property type="entry name" value="DUF2768"/>
    <property type="match status" value="1"/>
</dbReference>
<dbReference type="Proteomes" id="UP000075806">
    <property type="component" value="Unassembled WGS sequence"/>
</dbReference>
<sequence>MYISFFAMFLMFVSVLTALFSRTKLKGFWQKLVLTISFICLCVAGLIVFVIVIGGPTATAD</sequence>
<keyword evidence="3" id="KW-1185">Reference proteome</keyword>
<evidence type="ECO:0000313" key="3">
    <source>
        <dbReference type="Proteomes" id="UP000075806"/>
    </source>
</evidence>
<dbReference type="EMBL" id="LTAO01000028">
    <property type="protein sequence ID" value="KYG29056.1"/>
    <property type="molecule type" value="Genomic_DNA"/>
</dbReference>
<keyword evidence="1" id="KW-0812">Transmembrane</keyword>
<dbReference type="AlphaFoldDB" id="A0A162DB54"/>
<dbReference type="InterPro" id="IPR020076">
    <property type="entry name" value="DUF2768"/>
</dbReference>
<comment type="caution">
    <text evidence="2">The sequence shown here is derived from an EMBL/GenBank/DDBJ whole genome shotgun (WGS) entry which is preliminary data.</text>
</comment>
<reference evidence="2" key="1">
    <citation type="submission" date="2016-02" db="EMBL/GenBank/DDBJ databases">
        <title>Genome sequence of Bacillus trypoxylicola KCTC 13244(T).</title>
        <authorList>
            <person name="Jeong H."/>
            <person name="Park S.-H."/>
            <person name="Choi S.-K."/>
        </authorList>
    </citation>
    <scope>NUCLEOTIDE SEQUENCE [LARGE SCALE GENOMIC DNA]</scope>
    <source>
        <strain evidence="2">KCTC 13244</strain>
    </source>
</reference>
<keyword evidence="1" id="KW-0472">Membrane</keyword>
<evidence type="ECO:0000313" key="2">
    <source>
        <dbReference type="EMBL" id="KYG29056.1"/>
    </source>
</evidence>
<feature type="transmembrane region" description="Helical" evidence="1">
    <location>
        <begin position="32"/>
        <end position="55"/>
    </location>
</feature>